<evidence type="ECO:0000313" key="3">
    <source>
        <dbReference type="Proteomes" id="UP000515856"/>
    </source>
</evidence>
<dbReference type="Gene3D" id="1.25.40.10">
    <property type="entry name" value="Tetratricopeptide repeat domain"/>
    <property type="match status" value="1"/>
</dbReference>
<evidence type="ECO:0000313" key="2">
    <source>
        <dbReference type="EMBL" id="QNM13327.1"/>
    </source>
</evidence>
<dbReference type="SUPFAM" id="SSF48452">
    <property type="entry name" value="TPR-like"/>
    <property type="match status" value="1"/>
</dbReference>
<feature type="transmembrane region" description="Helical" evidence="1">
    <location>
        <begin position="12"/>
        <end position="31"/>
    </location>
</feature>
<proteinExistence type="predicted"/>
<dbReference type="Proteomes" id="UP000515856">
    <property type="component" value="Chromosome"/>
</dbReference>
<name>A0A7G9GR95_9FIRM</name>
<dbReference type="EMBL" id="CP060636">
    <property type="protein sequence ID" value="QNM13327.1"/>
    <property type="molecule type" value="Genomic_DNA"/>
</dbReference>
<keyword evidence="1" id="KW-0472">Membrane</keyword>
<keyword evidence="1" id="KW-1133">Transmembrane helix</keyword>
<dbReference type="KEGG" id="ehn:H9Q80_05080"/>
<reference evidence="2 3" key="1">
    <citation type="submission" date="2020-08" db="EMBL/GenBank/DDBJ databases">
        <authorList>
            <person name="Liu C."/>
            <person name="Sun Q."/>
        </authorList>
    </citation>
    <scope>NUCLEOTIDE SEQUENCE [LARGE SCALE GENOMIC DNA]</scope>
    <source>
        <strain evidence="2 3">NSJ-61</strain>
    </source>
</reference>
<keyword evidence="1" id="KW-0812">Transmembrane</keyword>
<dbReference type="RefSeq" id="WP_117536514.1">
    <property type="nucleotide sequence ID" value="NZ_CP060636.1"/>
</dbReference>
<dbReference type="InterPro" id="IPR011990">
    <property type="entry name" value="TPR-like_helical_dom_sf"/>
</dbReference>
<sequence>MNIAQKVSFQPQFRNIIMGLIYLAFTGYSVYQMAITPQLEGKIAYLIVIVVILGIALWSEYLRHLYQKAIIILNKDGNPEEAKKTFDGLLKKDIFRGYRKTVLIFDTLYYADQMDAQGCLDTLEKDHKFFHSCMDNLLIWDYTKFYAYFLMNNRTKTKAQYERVIKLKDVKVKGTKISPLYNWEFIEGVYLMSCKDYKKSIKAFQNVNPKNMNNRELMHYYYQFAQAYLANHDKEHAKEMLEKTIALNGNAKMKQSAEKLYKSL</sequence>
<evidence type="ECO:0008006" key="4">
    <source>
        <dbReference type="Google" id="ProtNLM"/>
    </source>
</evidence>
<accession>A0A7G9GR95</accession>
<protein>
    <recommendedName>
        <fullName evidence="4">Tetratricopeptide repeat protein</fullName>
    </recommendedName>
</protein>
<dbReference type="AlphaFoldDB" id="A0A7G9GR95"/>
<keyword evidence="3" id="KW-1185">Reference proteome</keyword>
<organism evidence="2 3">
    <name type="scientific">[Eubacterium] hominis</name>
    <dbReference type="NCBI Taxonomy" id="2764325"/>
    <lineage>
        <taxon>Bacteria</taxon>
        <taxon>Bacillati</taxon>
        <taxon>Bacillota</taxon>
        <taxon>Erysipelotrichia</taxon>
        <taxon>Erysipelotrichales</taxon>
        <taxon>Erysipelotrichaceae</taxon>
        <taxon>Amedibacillus</taxon>
    </lineage>
</organism>
<evidence type="ECO:0000256" key="1">
    <source>
        <dbReference type="SAM" id="Phobius"/>
    </source>
</evidence>
<gene>
    <name evidence="2" type="ORF">H9Q80_05080</name>
</gene>
<feature type="transmembrane region" description="Helical" evidence="1">
    <location>
        <begin position="43"/>
        <end position="62"/>
    </location>
</feature>